<organism evidence="2 3">
    <name type="scientific">Tetrahymena thermophila (strain SB210)</name>
    <dbReference type="NCBI Taxonomy" id="312017"/>
    <lineage>
        <taxon>Eukaryota</taxon>
        <taxon>Sar</taxon>
        <taxon>Alveolata</taxon>
        <taxon>Ciliophora</taxon>
        <taxon>Intramacronucleata</taxon>
        <taxon>Oligohymenophorea</taxon>
        <taxon>Hymenostomatida</taxon>
        <taxon>Tetrahymenina</taxon>
        <taxon>Tetrahymenidae</taxon>
        <taxon>Tetrahymena</taxon>
    </lineage>
</organism>
<dbReference type="RefSeq" id="XP_001023967.3">
    <property type="nucleotide sequence ID" value="XM_001023967.3"/>
</dbReference>
<dbReference type="InParanoid" id="I7LX41"/>
<dbReference type="KEGG" id="tet:TTHERM_00474850"/>
<feature type="compositionally biased region" description="Low complexity" evidence="1">
    <location>
        <begin position="339"/>
        <end position="362"/>
    </location>
</feature>
<keyword evidence="3" id="KW-1185">Reference proteome</keyword>
<evidence type="ECO:0000313" key="2">
    <source>
        <dbReference type="EMBL" id="EAS03722.3"/>
    </source>
</evidence>
<gene>
    <name evidence="2" type="ORF">TTHERM_00474850</name>
</gene>
<feature type="region of interest" description="Disordered" evidence="1">
    <location>
        <begin position="333"/>
        <end position="412"/>
    </location>
</feature>
<feature type="compositionally biased region" description="Low complexity" evidence="1">
    <location>
        <begin position="374"/>
        <end position="410"/>
    </location>
</feature>
<evidence type="ECO:0000313" key="3">
    <source>
        <dbReference type="Proteomes" id="UP000009168"/>
    </source>
</evidence>
<dbReference type="OrthoDB" id="288259at2759"/>
<accession>I7LX41</accession>
<reference evidence="3" key="1">
    <citation type="journal article" date="2006" name="PLoS Biol.">
        <title>Macronuclear genome sequence of the ciliate Tetrahymena thermophila, a model eukaryote.</title>
        <authorList>
            <person name="Eisen J.A."/>
            <person name="Coyne R.S."/>
            <person name="Wu M."/>
            <person name="Wu D."/>
            <person name="Thiagarajan M."/>
            <person name="Wortman J.R."/>
            <person name="Badger J.H."/>
            <person name="Ren Q."/>
            <person name="Amedeo P."/>
            <person name="Jones K.M."/>
            <person name="Tallon L.J."/>
            <person name="Delcher A.L."/>
            <person name="Salzberg S.L."/>
            <person name="Silva J.C."/>
            <person name="Haas B.J."/>
            <person name="Majoros W.H."/>
            <person name="Farzad M."/>
            <person name="Carlton J.M."/>
            <person name="Smith R.K. Jr."/>
            <person name="Garg J."/>
            <person name="Pearlman R.E."/>
            <person name="Karrer K.M."/>
            <person name="Sun L."/>
            <person name="Manning G."/>
            <person name="Elde N.C."/>
            <person name="Turkewitz A.P."/>
            <person name="Asai D.J."/>
            <person name="Wilkes D.E."/>
            <person name="Wang Y."/>
            <person name="Cai H."/>
            <person name="Collins K."/>
            <person name="Stewart B.A."/>
            <person name="Lee S.R."/>
            <person name="Wilamowska K."/>
            <person name="Weinberg Z."/>
            <person name="Ruzzo W.L."/>
            <person name="Wloga D."/>
            <person name="Gaertig J."/>
            <person name="Frankel J."/>
            <person name="Tsao C.-C."/>
            <person name="Gorovsky M.A."/>
            <person name="Keeling P.J."/>
            <person name="Waller R.F."/>
            <person name="Patron N.J."/>
            <person name="Cherry J.M."/>
            <person name="Stover N.A."/>
            <person name="Krieger C.J."/>
            <person name="del Toro C."/>
            <person name="Ryder H.F."/>
            <person name="Williamson S.C."/>
            <person name="Barbeau R.A."/>
            <person name="Hamilton E.P."/>
            <person name="Orias E."/>
        </authorList>
    </citation>
    <scope>NUCLEOTIDE SEQUENCE [LARGE SCALE GENOMIC DNA]</scope>
    <source>
        <strain evidence="3">SB210</strain>
    </source>
</reference>
<dbReference type="Gene3D" id="3.30.70.330">
    <property type="match status" value="1"/>
</dbReference>
<dbReference type="SUPFAM" id="SSF54928">
    <property type="entry name" value="RNA-binding domain, RBD"/>
    <property type="match status" value="1"/>
</dbReference>
<dbReference type="GO" id="GO:0003676">
    <property type="term" value="F:nucleic acid binding"/>
    <property type="evidence" value="ECO:0007669"/>
    <property type="project" value="InterPro"/>
</dbReference>
<dbReference type="Proteomes" id="UP000009168">
    <property type="component" value="Unassembled WGS sequence"/>
</dbReference>
<name>I7LX41_TETTS</name>
<dbReference type="GeneID" id="7841969"/>
<dbReference type="EMBL" id="GG662472">
    <property type="protein sequence ID" value="EAS03722.3"/>
    <property type="molecule type" value="Genomic_DNA"/>
</dbReference>
<dbReference type="InterPro" id="IPR035979">
    <property type="entry name" value="RBD_domain_sf"/>
</dbReference>
<dbReference type="AlphaFoldDB" id="I7LX41"/>
<dbReference type="STRING" id="312017.I7LX41"/>
<dbReference type="CDD" id="cd00590">
    <property type="entry name" value="RRM_SF"/>
    <property type="match status" value="1"/>
</dbReference>
<protein>
    <recommendedName>
        <fullName evidence="4">RRM domain-containing protein</fullName>
    </recommendedName>
</protein>
<evidence type="ECO:0000256" key="1">
    <source>
        <dbReference type="SAM" id="MobiDB-lite"/>
    </source>
</evidence>
<proteinExistence type="predicted"/>
<dbReference type="InterPro" id="IPR012677">
    <property type="entry name" value="Nucleotide-bd_a/b_plait_sf"/>
</dbReference>
<sequence>MSHFIRKQQYGRSNGSQGYDKSYYQLNDYGSQRYYYKNRGYRVDGGRGSSPYKYRNYSENADFDQKDEQFTNDPRVFFAQKPSEDIEKDMNSMIQYYQNKYRKLFDREQLKRGIEEDIYKVNPQLEHYDMNRLIKIRLVFEDKQTDKVYTQKNEDLFQFDEADLKRFFHVFGKIEKIVIKDKCVSYIFFQDLISAFCAQRAMNNFVLEDINARLEIQLCVEDPDEQNENKLIGHFMHETIKDEVYLIRISTLEDDRQMKQLVSKYKYTSMFTMEINDPEFHLKERIMGASASNFFRLFYLCEKNSVEIGNGKQNSQTGGSEDLVISLNQAKEIRSQQQNNNISKTSNGNNSNVGSSTNLSTNQPNTANTNKPIIANSNNSNNNSNAVSVNNQNSGNNISNSSGNNNNNSSYSTSEEITFRMIVNDMKQTQNEVLILSNNLEKYNTAIRYMHELLAQVNEEYRRFCEFQKKINPGPLHIKRIEKFNLDPELTFISTKDLLNKSLAGKENNIQKGDGSDKISIGSTSLQFVNNSNNINNNNNNNQSMQIEYSSFSNQTGVGGSQDFQQKLLS</sequence>
<evidence type="ECO:0008006" key="4">
    <source>
        <dbReference type="Google" id="ProtNLM"/>
    </source>
</evidence>